<feature type="compositionally biased region" description="Basic residues" evidence="2">
    <location>
        <begin position="270"/>
        <end position="293"/>
    </location>
</feature>
<dbReference type="GO" id="GO:0000462">
    <property type="term" value="P:maturation of SSU-rRNA from tricistronic rRNA transcript (SSU-rRNA, 5.8S rRNA, LSU-rRNA)"/>
    <property type="evidence" value="ECO:0007669"/>
    <property type="project" value="TreeGrafter"/>
</dbReference>
<evidence type="ECO:0000256" key="2">
    <source>
        <dbReference type="SAM" id="MobiDB-lite"/>
    </source>
</evidence>
<dbReference type="InterPro" id="IPR007146">
    <property type="entry name" value="Sas10/Utp3/C1D"/>
</dbReference>
<dbReference type="Proteomes" id="UP000614601">
    <property type="component" value="Unassembled WGS sequence"/>
</dbReference>
<feature type="compositionally biased region" description="Acidic residues" evidence="2">
    <location>
        <begin position="140"/>
        <end position="150"/>
    </location>
</feature>
<feature type="region of interest" description="Disordered" evidence="2">
    <location>
        <begin position="118"/>
        <end position="157"/>
    </location>
</feature>
<evidence type="ECO:0000313" key="4">
    <source>
        <dbReference type="Proteomes" id="UP000614601"/>
    </source>
</evidence>
<reference evidence="3" key="1">
    <citation type="submission" date="2020-09" db="EMBL/GenBank/DDBJ databases">
        <authorList>
            <person name="Kikuchi T."/>
        </authorList>
    </citation>
    <scope>NUCLEOTIDE SEQUENCE</scope>
    <source>
        <strain evidence="3">SH1</strain>
    </source>
</reference>
<dbReference type="Pfam" id="PF04000">
    <property type="entry name" value="Sas10_Utp3"/>
    <property type="match status" value="1"/>
</dbReference>
<dbReference type="GO" id="GO:0032040">
    <property type="term" value="C:small-subunit processome"/>
    <property type="evidence" value="ECO:0007669"/>
    <property type="project" value="TreeGrafter"/>
</dbReference>
<proteinExistence type="inferred from homology"/>
<feature type="compositionally biased region" description="Basic and acidic residues" evidence="2">
    <location>
        <begin position="118"/>
        <end position="133"/>
    </location>
</feature>
<keyword evidence="4" id="KW-1185">Reference proteome</keyword>
<dbReference type="PANTHER" id="PTHR13237:SF9">
    <property type="entry name" value="NEUROGUIDIN"/>
    <property type="match status" value="1"/>
</dbReference>
<feature type="region of interest" description="Disordered" evidence="2">
    <location>
        <begin position="264"/>
        <end position="293"/>
    </location>
</feature>
<accession>A0A811K386</accession>
<evidence type="ECO:0000313" key="3">
    <source>
        <dbReference type="EMBL" id="CAD5209588.1"/>
    </source>
</evidence>
<comment type="similarity">
    <text evidence="1">Belongs to the SAS10 family.</text>
</comment>
<dbReference type="EMBL" id="CAJFDH010000002">
    <property type="protein sequence ID" value="CAD5209588.1"/>
    <property type="molecule type" value="Genomic_DNA"/>
</dbReference>
<dbReference type="PANTHER" id="PTHR13237">
    <property type="entry name" value="SOMETHING ABOUT SILENCING PROTEIN 10-RELATED"/>
    <property type="match status" value="1"/>
</dbReference>
<gene>
    <name evidence="3" type="ORF">BOKJ2_LOCUS2762</name>
</gene>
<dbReference type="AlphaFoldDB" id="A0A811K386"/>
<comment type="caution">
    <text evidence="3">The sequence shown here is derived from an EMBL/GenBank/DDBJ whole genome shotgun (WGS) entry which is preliminary data.</text>
</comment>
<evidence type="ECO:0000256" key="1">
    <source>
        <dbReference type="ARBA" id="ARBA00010979"/>
    </source>
</evidence>
<dbReference type="OrthoDB" id="203440at2759"/>
<sequence length="293" mass="33349">MTTTEESSDNAKLFSEAIKDALKTSEDALNSAEAMNKQIEGLLSGEGTGGISLYDLKNHELSAYLLNVGVLMGKMSLGESIEGSSALDELVKLRVVLERIRPIEKKLKTQIDQLLRGNNEEDKELTMHARPDMFDAEGSGSEEGEGDDEDTKTLKKYQPPMIVPRHFDENGEEKRAKQLERARKKAMQSSLIQDLRAQYSDAPTLIREGPAMNKMQREQQRFEEMNYTRLTLNKHEKKITKRKENMETLDSLLKFGDYMAMDTVLEPGQQKKKVRGQKRRGQPTNKKGKKKRR</sequence>
<organism evidence="3 4">
    <name type="scientific">Bursaphelenchus okinawaensis</name>
    <dbReference type="NCBI Taxonomy" id="465554"/>
    <lineage>
        <taxon>Eukaryota</taxon>
        <taxon>Metazoa</taxon>
        <taxon>Ecdysozoa</taxon>
        <taxon>Nematoda</taxon>
        <taxon>Chromadorea</taxon>
        <taxon>Rhabditida</taxon>
        <taxon>Tylenchina</taxon>
        <taxon>Tylenchomorpha</taxon>
        <taxon>Aphelenchoidea</taxon>
        <taxon>Aphelenchoididae</taxon>
        <taxon>Bursaphelenchus</taxon>
    </lineage>
</organism>
<protein>
    <recommendedName>
        <fullName evidence="5">Neuroguidin</fullName>
    </recommendedName>
</protein>
<name>A0A811K386_9BILA</name>
<evidence type="ECO:0008006" key="5">
    <source>
        <dbReference type="Google" id="ProtNLM"/>
    </source>
</evidence>
<dbReference type="EMBL" id="CAJFCW020000002">
    <property type="protein sequence ID" value="CAG9089660.1"/>
    <property type="molecule type" value="Genomic_DNA"/>
</dbReference>
<dbReference type="Proteomes" id="UP000783686">
    <property type="component" value="Unassembled WGS sequence"/>
</dbReference>